<reference evidence="1 2" key="1">
    <citation type="submission" date="2018-04" db="EMBL/GenBank/DDBJ databases">
        <authorList>
            <person name="Vogel A."/>
        </authorList>
    </citation>
    <scope>NUCLEOTIDE SEQUENCE [LARGE SCALE GENOMIC DNA]</scope>
</reference>
<name>A0A484MVU5_9ASTE</name>
<proteinExistence type="predicted"/>
<dbReference type="Proteomes" id="UP000595140">
    <property type="component" value="Unassembled WGS sequence"/>
</dbReference>
<dbReference type="PANTHER" id="PTHR36376:SF1">
    <property type="entry name" value="OS09G0514700 PROTEIN"/>
    <property type="match status" value="1"/>
</dbReference>
<evidence type="ECO:0000313" key="2">
    <source>
        <dbReference type="Proteomes" id="UP000595140"/>
    </source>
</evidence>
<protein>
    <submittedName>
        <fullName evidence="1">Uncharacterized protein</fullName>
    </submittedName>
</protein>
<dbReference type="EMBL" id="OOIL02004481">
    <property type="protein sequence ID" value="VFQ92336.1"/>
    <property type="molecule type" value="Genomic_DNA"/>
</dbReference>
<evidence type="ECO:0000313" key="1">
    <source>
        <dbReference type="EMBL" id="VFQ92336.1"/>
    </source>
</evidence>
<dbReference type="OrthoDB" id="603754at2759"/>
<sequence length="224" mass="25277">MLSRLCDLHLHAVAGRAETFEGMDSLDNNPKVKVHPPQSSLGSTFVSGVKSVPASFEFSVTSEKGINLVVDLNSSISDWFKRWEDEANISKSLQKQNFQSFCQEIQNLGNKQLSSEDVITFEAEEGMRQNDKPRVLHDVTLVNDATVGNDIIYCCSNVNGIHLKGRDYTDALFQGLEFASNGKQRRKRSIDESDKDYSCNNRRNLRSANRLQIFPRRSTRLSSK</sequence>
<keyword evidence="2" id="KW-1185">Reference proteome</keyword>
<dbReference type="AlphaFoldDB" id="A0A484MVU5"/>
<gene>
    <name evidence="1" type="ORF">CCAM_LOCUS34112</name>
</gene>
<dbReference type="PANTHER" id="PTHR36376">
    <property type="entry name" value="OS09G0514700 PROTEIN"/>
    <property type="match status" value="1"/>
</dbReference>
<accession>A0A484MVU5</accession>
<organism evidence="1 2">
    <name type="scientific">Cuscuta campestris</name>
    <dbReference type="NCBI Taxonomy" id="132261"/>
    <lineage>
        <taxon>Eukaryota</taxon>
        <taxon>Viridiplantae</taxon>
        <taxon>Streptophyta</taxon>
        <taxon>Embryophyta</taxon>
        <taxon>Tracheophyta</taxon>
        <taxon>Spermatophyta</taxon>
        <taxon>Magnoliopsida</taxon>
        <taxon>eudicotyledons</taxon>
        <taxon>Gunneridae</taxon>
        <taxon>Pentapetalae</taxon>
        <taxon>asterids</taxon>
        <taxon>lamiids</taxon>
        <taxon>Solanales</taxon>
        <taxon>Convolvulaceae</taxon>
        <taxon>Cuscuteae</taxon>
        <taxon>Cuscuta</taxon>
        <taxon>Cuscuta subgen. Grammica</taxon>
        <taxon>Cuscuta sect. Cleistogrammica</taxon>
    </lineage>
</organism>